<proteinExistence type="inferred from homology"/>
<accession>A0A1W6CYC6</accession>
<evidence type="ECO:0000256" key="8">
    <source>
        <dbReference type="SAM" id="MobiDB-lite"/>
    </source>
</evidence>
<dbReference type="InterPro" id="IPR002023">
    <property type="entry name" value="NuoE-like"/>
</dbReference>
<dbReference type="STRING" id="1945662.B0A89_09705"/>
<feature type="region of interest" description="Disordered" evidence="8">
    <location>
        <begin position="1"/>
        <end position="24"/>
    </location>
</feature>
<sequence>MKPAPPDPVPLRPNAPPVPPLDPARAERLDDIIARHAGQEGPLLPILHEVQAEWGMIPEAAQPVIARALGLARAEVHGVVSFYHDFREAPAGRHVLRICRAEACQAMGADALAARVQAALGLDWHATTPDGRLTLEPVFCLGLCACAPAAQMGDRLVGRATPERLVTLAGEAR</sequence>
<name>A0A1W6CYC6_9RHOB</name>
<organism evidence="9 10">
    <name type="scientific">Paracoccus contaminans</name>
    <dbReference type="NCBI Taxonomy" id="1945662"/>
    <lineage>
        <taxon>Bacteria</taxon>
        <taxon>Pseudomonadati</taxon>
        <taxon>Pseudomonadota</taxon>
        <taxon>Alphaproteobacteria</taxon>
        <taxon>Rhodobacterales</taxon>
        <taxon>Paracoccaceae</taxon>
        <taxon>Paracoccus</taxon>
    </lineage>
</organism>
<dbReference type="GO" id="GO:0046872">
    <property type="term" value="F:metal ion binding"/>
    <property type="evidence" value="ECO:0007669"/>
    <property type="project" value="UniProtKB-KW"/>
</dbReference>
<gene>
    <name evidence="9" type="ORF">B0A89_09705</name>
</gene>
<evidence type="ECO:0000256" key="4">
    <source>
        <dbReference type="ARBA" id="ARBA00023004"/>
    </source>
</evidence>
<evidence type="ECO:0000256" key="7">
    <source>
        <dbReference type="PIRSR" id="PIRSR000216-1"/>
    </source>
</evidence>
<dbReference type="SUPFAM" id="SSF52833">
    <property type="entry name" value="Thioredoxin-like"/>
    <property type="match status" value="1"/>
</dbReference>
<dbReference type="InterPro" id="IPR028431">
    <property type="entry name" value="NADP_DH_HndA-like"/>
</dbReference>
<evidence type="ECO:0000256" key="1">
    <source>
        <dbReference type="ARBA" id="ARBA00010643"/>
    </source>
</evidence>
<keyword evidence="3 7" id="KW-0479">Metal-binding</keyword>
<evidence type="ECO:0000256" key="5">
    <source>
        <dbReference type="ARBA" id="ARBA00023014"/>
    </source>
</evidence>
<feature type="binding site" evidence="7">
    <location>
        <position position="140"/>
    </location>
    <ligand>
        <name>[2Fe-2S] cluster</name>
        <dbReference type="ChEBI" id="CHEBI:190135"/>
    </ligand>
</feature>
<dbReference type="GO" id="GO:0016491">
    <property type="term" value="F:oxidoreductase activity"/>
    <property type="evidence" value="ECO:0007669"/>
    <property type="project" value="InterPro"/>
</dbReference>
<dbReference type="PANTHER" id="PTHR43342:SF1">
    <property type="entry name" value="BIFURCATING [FEFE] HYDROGENASE GAMMA SUBUNIT"/>
    <property type="match status" value="1"/>
</dbReference>
<evidence type="ECO:0000256" key="2">
    <source>
        <dbReference type="ARBA" id="ARBA00022714"/>
    </source>
</evidence>
<keyword evidence="4 7" id="KW-0408">Iron</keyword>
<dbReference type="AlphaFoldDB" id="A0A1W6CYC6"/>
<dbReference type="OrthoDB" id="9807941at2"/>
<dbReference type="Pfam" id="PF01257">
    <property type="entry name" value="2Fe-2S_thioredx"/>
    <property type="match status" value="1"/>
</dbReference>
<dbReference type="GO" id="GO:0051537">
    <property type="term" value="F:2 iron, 2 sulfur cluster binding"/>
    <property type="evidence" value="ECO:0007669"/>
    <property type="project" value="UniProtKB-KW"/>
</dbReference>
<dbReference type="InterPro" id="IPR036249">
    <property type="entry name" value="Thioredoxin-like_sf"/>
</dbReference>
<dbReference type="EMBL" id="CP020612">
    <property type="protein sequence ID" value="ARJ69858.1"/>
    <property type="molecule type" value="Genomic_DNA"/>
</dbReference>
<comment type="similarity">
    <text evidence="1">Belongs to the complex I 24 kDa subunit family.</text>
</comment>
<evidence type="ECO:0000256" key="6">
    <source>
        <dbReference type="ARBA" id="ARBA00034078"/>
    </source>
</evidence>
<dbReference type="InterPro" id="IPR041921">
    <property type="entry name" value="NuoE_N"/>
</dbReference>
<comment type="cofactor">
    <cofactor evidence="6">
        <name>[2Fe-2S] cluster</name>
        <dbReference type="ChEBI" id="CHEBI:190135"/>
    </cofactor>
</comment>
<protein>
    <submittedName>
        <fullName evidence="9">Formate dehydrogenase subunit gamma</fullName>
    </submittedName>
</protein>
<dbReference type="PIRSF" id="PIRSF000216">
    <property type="entry name" value="NADH_DH_24kDa"/>
    <property type="match status" value="1"/>
</dbReference>
<evidence type="ECO:0000313" key="9">
    <source>
        <dbReference type="EMBL" id="ARJ69858.1"/>
    </source>
</evidence>
<feature type="compositionally biased region" description="Pro residues" evidence="8">
    <location>
        <begin position="1"/>
        <end position="22"/>
    </location>
</feature>
<dbReference type="CDD" id="cd03081">
    <property type="entry name" value="TRX_Fd_NuoE_FDH_gamma"/>
    <property type="match status" value="1"/>
</dbReference>
<keyword evidence="5 7" id="KW-0411">Iron-sulfur</keyword>
<reference evidence="9 10" key="1">
    <citation type="submission" date="2017-03" db="EMBL/GenBank/DDBJ databases">
        <title>Genome sequence of Paracoccus contaminans isolated from a water microcosm.</title>
        <authorList>
            <person name="Aurass P."/>
            <person name="Karste S."/>
            <person name="Trost E."/>
            <person name="Glaeser S.P."/>
            <person name="Kaempfer P."/>
            <person name="Flieger A."/>
        </authorList>
    </citation>
    <scope>NUCLEOTIDE SEQUENCE [LARGE SCALE GENOMIC DNA]</scope>
    <source>
        <strain evidence="10">RKI 16-01929T\LMG 29738T\CCM 8701T\CIP 111112T</strain>
    </source>
</reference>
<keyword evidence="10" id="KW-1185">Reference proteome</keyword>
<dbReference type="Proteomes" id="UP000193017">
    <property type="component" value="Chromosome"/>
</dbReference>
<keyword evidence="2 7" id="KW-0001">2Fe-2S</keyword>
<dbReference type="KEGG" id="pcon:B0A89_09705"/>
<feature type="binding site" evidence="7">
    <location>
        <position position="144"/>
    </location>
    <ligand>
        <name>[2Fe-2S] cluster</name>
        <dbReference type="ChEBI" id="CHEBI:190135"/>
    </ligand>
</feature>
<feature type="binding site" evidence="7">
    <location>
        <position position="99"/>
    </location>
    <ligand>
        <name>[2Fe-2S] cluster</name>
        <dbReference type="ChEBI" id="CHEBI:190135"/>
    </ligand>
</feature>
<evidence type="ECO:0000256" key="3">
    <source>
        <dbReference type="ARBA" id="ARBA00022723"/>
    </source>
</evidence>
<dbReference type="Gene3D" id="3.40.30.10">
    <property type="entry name" value="Glutaredoxin"/>
    <property type="match status" value="1"/>
</dbReference>
<comment type="cofactor">
    <cofactor evidence="7">
        <name>[2Fe-2S] cluster</name>
        <dbReference type="ChEBI" id="CHEBI:190135"/>
    </cofactor>
    <text evidence="7">Binds 1 [2Fe-2S] cluster.</text>
</comment>
<feature type="binding site" evidence="7">
    <location>
        <position position="104"/>
    </location>
    <ligand>
        <name>[2Fe-2S] cluster</name>
        <dbReference type="ChEBI" id="CHEBI:190135"/>
    </ligand>
</feature>
<dbReference type="RefSeq" id="WP_085377977.1">
    <property type="nucleotide sequence ID" value="NZ_CP020612.1"/>
</dbReference>
<evidence type="ECO:0000313" key="10">
    <source>
        <dbReference type="Proteomes" id="UP000193017"/>
    </source>
</evidence>
<dbReference type="PROSITE" id="PS01099">
    <property type="entry name" value="COMPLEX1_24K"/>
    <property type="match status" value="1"/>
</dbReference>
<dbReference type="NCBIfam" id="NF004638">
    <property type="entry name" value="PRK05988.1"/>
    <property type="match status" value="1"/>
</dbReference>
<dbReference type="Gene3D" id="1.10.10.1590">
    <property type="entry name" value="NADH-quinone oxidoreductase subunit E"/>
    <property type="match status" value="1"/>
</dbReference>
<dbReference type="PANTHER" id="PTHR43342">
    <property type="entry name" value="NADH-QUINONE OXIDOREDUCTASE, E SUBUNIT"/>
    <property type="match status" value="1"/>
</dbReference>